<sequence>MSSCLYGDLLKRFPLRLKTNRYFYCLPPRPWIFFHLFSLTSHFFSSFQPVVIFFCRLARTVLDILFMRAKKNCRYEKYSTSIVLFGPKYLVQYRAKFQPPSKVQSGALVEHSSGVVGNRVYFSDEDEQDELLDC</sequence>
<dbReference type="Proteomes" id="UP000031036">
    <property type="component" value="Unassembled WGS sequence"/>
</dbReference>
<keyword evidence="1" id="KW-0812">Transmembrane</keyword>
<keyword evidence="1" id="KW-1133">Transmembrane helix</keyword>
<accession>A0A0B2VC55</accession>
<dbReference type="EMBL" id="JPKZ01001948">
    <property type="protein sequence ID" value="KHN79083.1"/>
    <property type="molecule type" value="Genomic_DNA"/>
</dbReference>
<evidence type="ECO:0000313" key="2">
    <source>
        <dbReference type="EMBL" id="KHN79083.1"/>
    </source>
</evidence>
<feature type="transmembrane region" description="Helical" evidence="1">
    <location>
        <begin position="32"/>
        <end position="58"/>
    </location>
</feature>
<evidence type="ECO:0000313" key="3">
    <source>
        <dbReference type="Proteomes" id="UP000031036"/>
    </source>
</evidence>
<keyword evidence="3" id="KW-1185">Reference proteome</keyword>
<reference evidence="2 3" key="1">
    <citation type="submission" date="2014-11" db="EMBL/GenBank/DDBJ databases">
        <title>Genetic blueprint of the zoonotic pathogen Toxocara canis.</title>
        <authorList>
            <person name="Zhu X.-Q."/>
            <person name="Korhonen P.K."/>
            <person name="Cai H."/>
            <person name="Young N.D."/>
            <person name="Nejsum P."/>
            <person name="von Samson-Himmelstjerna G."/>
            <person name="Boag P.R."/>
            <person name="Tan P."/>
            <person name="Li Q."/>
            <person name="Min J."/>
            <person name="Yang Y."/>
            <person name="Wang X."/>
            <person name="Fang X."/>
            <person name="Hall R.S."/>
            <person name="Hofmann A."/>
            <person name="Sternberg P.W."/>
            <person name="Jex A.R."/>
            <person name="Gasser R.B."/>
        </authorList>
    </citation>
    <scope>NUCLEOTIDE SEQUENCE [LARGE SCALE GENOMIC DNA]</scope>
    <source>
        <strain evidence="2">PN_DK_2014</strain>
    </source>
</reference>
<organism evidence="2 3">
    <name type="scientific">Toxocara canis</name>
    <name type="common">Canine roundworm</name>
    <dbReference type="NCBI Taxonomy" id="6265"/>
    <lineage>
        <taxon>Eukaryota</taxon>
        <taxon>Metazoa</taxon>
        <taxon>Ecdysozoa</taxon>
        <taxon>Nematoda</taxon>
        <taxon>Chromadorea</taxon>
        <taxon>Rhabditida</taxon>
        <taxon>Spirurina</taxon>
        <taxon>Ascaridomorpha</taxon>
        <taxon>Ascaridoidea</taxon>
        <taxon>Toxocaridae</taxon>
        <taxon>Toxocara</taxon>
    </lineage>
</organism>
<gene>
    <name evidence="2" type="ORF">Tcan_01956</name>
</gene>
<evidence type="ECO:0000256" key="1">
    <source>
        <dbReference type="SAM" id="Phobius"/>
    </source>
</evidence>
<name>A0A0B2VC55_TOXCA</name>
<comment type="caution">
    <text evidence="2">The sequence shown here is derived from an EMBL/GenBank/DDBJ whole genome shotgun (WGS) entry which is preliminary data.</text>
</comment>
<protein>
    <submittedName>
        <fullName evidence="2">Uncharacterized protein</fullName>
    </submittedName>
</protein>
<dbReference type="AlphaFoldDB" id="A0A0B2VC55"/>
<proteinExistence type="predicted"/>
<keyword evidence="1" id="KW-0472">Membrane</keyword>